<reference evidence="2 3" key="1">
    <citation type="journal article" date="2015" name="ISME J.">
        <title>The diversity and host interactions of Propionibacterium acnes bacteriophages on human skin.</title>
        <authorList>
            <person name="Liu J."/>
            <person name="Yan R."/>
            <person name="Zhong Q."/>
            <person name="Ngo S."/>
            <person name="Bangayan N.J."/>
            <person name="Nguyen L."/>
            <person name="Lui T."/>
            <person name="Liu M."/>
            <person name="Erfe M.C."/>
            <person name="Craft N."/>
            <person name="Tomida S."/>
            <person name="Li H."/>
        </authorList>
    </citation>
    <scope>NUCLEOTIDE SEQUENCE [LARGE SCALE GENOMIC DNA]</scope>
    <source>
        <strain evidence="2">PHL082M00</strain>
    </source>
</reference>
<gene>
    <name evidence="2" type="ORF">PHL082M00_41</name>
</gene>
<proteinExistence type="predicted"/>
<dbReference type="EMBL" id="KJ578768">
    <property type="protein sequence ID" value="AII29075.1"/>
    <property type="molecule type" value="Genomic_DNA"/>
</dbReference>
<evidence type="ECO:0000313" key="3">
    <source>
        <dbReference type="Proteomes" id="UP000033324"/>
    </source>
</evidence>
<accession>A0A0E3DKD1</accession>
<feature type="domain" description="Phage FDXHR zinc binding" evidence="1">
    <location>
        <begin position="4"/>
        <end position="53"/>
    </location>
</feature>
<dbReference type="Pfam" id="PF24071">
    <property type="entry name" value="Phage_zn_bind_3"/>
    <property type="match status" value="1"/>
</dbReference>
<dbReference type="OrthoDB" id="17000at10239"/>
<name>A0A0E3DKD1_9CAUD</name>
<dbReference type="InterPro" id="IPR058158">
    <property type="entry name" value="Phage_zn-bd_3"/>
</dbReference>
<dbReference type="Proteomes" id="UP000033324">
    <property type="component" value="Genome"/>
</dbReference>
<protein>
    <recommendedName>
        <fullName evidence="1">Phage FDXHR zinc binding domain-containing protein</fullName>
    </recommendedName>
</protein>
<organism evidence="2 3">
    <name type="scientific">Propionibacterium phage PHL082M00</name>
    <dbReference type="NCBI Taxonomy" id="1500808"/>
    <lineage>
        <taxon>Viruses</taxon>
        <taxon>Duplodnaviria</taxon>
        <taxon>Heunggongvirae</taxon>
        <taxon>Uroviricota</taxon>
        <taxon>Caudoviricetes</taxon>
        <taxon>Pahexavirus</taxon>
        <taxon>Pahexavirus PHL082M03</taxon>
    </lineage>
</organism>
<sequence length="95" mass="10782">MQWTCHKCDSTIIGYKPEHCTVCHETFTSTTSGDMHRVGDHGVKTGPNRRRCLTVDEMEAKGMQRNKLGYWTSGGTSYWAKEAITPSHTRIAHNR</sequence>
<evidence type="ECO:0000259" key="1">
    <source>
        <dbReference type="Pfam" id="PF24071"/>
    </source>
</evidence>
<evidence type="ECO:0000313" key="2">
    <source>
        <dbReference type="EMBL" id="AII29075.1"/>
    </source>
</evidence>